<evidence type="ECO:0000313" key="1">
    <source>
        <dbReference type="EMBL" id="KAI7742334.1"/>
    </source>
</evidence>
<proteinExistence type="predicted"/>
<evidence type="ECO:0000313" key="2">
    <source>
        <dbReference type="Proteomes" id="UP001206925"/>
    </source>
</evidence>
<dbReference type="Proteomes" id="UP001206925">
    <property type="component" value="Unassembled WGS sequence"/>
</dbReference>
<protein>
    <submittedName>
        <fullName evidence="1">Uncharacterized protein</fullName>
    </submittedName>
</protein>
<reference evidence="1" key="1">
    <citation type="submission" date="2022-06" db="EMBL/GenBank/DDBJ databases">
        <title>Uncovering the hologenomic basis of an extraordinary plant invasion.</title>
        <authorList>
            <person name="Bieker V.C."/>
            <person name="Martin M.D."/>
            <person name="Gilbert T."/>
            <person name="Hodgins K."/>
            <person name="Battlay P."/>
            <person name="Petersen B."/>
            <person name="Wilson J."/>
        </authorList>
    </citation>
    <scope>NUCLEOTIDE SEQUENCE</scope>
    <source>
        <strain evidence="1">AA19_3_7</strain>
        <tissue evidence="1">Leaf</tissue>
    </source>
</reference>
<gene>
    <name evidence="1" type="ORF">M8C21_012024</name>
</gene>
<organism evidence="1 2">
    <name type="scientific">Ambrosia artemisiifolia</name>
    <name type="common">Common ragweed</name>
    <dbReference type="NCBI Taxonomy" id="4212"/>
    <lineage>
        <taxon>Eukaryota</taxon>
        <taxon>Viridiplantae</taxon>
        <taxon>Streptophyta</taxon>
        <taxon>Embryophyta</taxon>
        <taxon>Tracheophyta</taxon>
        <taxon>Spermatophyta</taxon>
        <taxon>Magnoliopsida</taxon>
        <taxon>eudicotyledons</taxon>
        <taxon>Gunneridae</taxon>
        <taxon>Pentapetalae</taxon>
        <taxon>asterids</taxon>
        <taxon>campanulids</taxon>
        <taxon>Asterales</taxon>
        <taxon>Asteraceae</taxon>
        <taxon>Asteroideae</taxon>
        <taxon>Heliantheae alliance</taxon>
        <taxon>Heliantheae</taxon>
        <taxon>Ambrosia</taxon>
    </lineage>
</organism>
<dbReference type="AlphaFoldDB" id="A0AAD5CIR2"/>
<comment type="caution">
    <text evidence="1">The sequence shown here is derived from an EMBL/GenBank/DDBJ whole genome shotgun (WGS) entry which is preliminary data.</text>
</comment>
<accession>A0AAD5CIR2</accession>
<keyword evidence="2" id="KW-1185">Reference proteome</keyword>
<name>A0AAD5CIR2_AMBAR</name>
<sequence length="55" mass="6610">MMKLSMVWKVQITLGLTKEFLIHMTMHGVEAIRNFSTVYHYLLCYMLKTRSKTRE</sequence>
<dbReference type="EMBL" id="JAMZMK010008019">
    <property type="protein sequence ID" value="KAI7742334.1"/>
    <property type="molecule type" value="Genomic_DNA"/>
</dbReference>